<reference evidence="2" key="2">
    <citation type="submission" date="2020-05" db="UniProtKB">
        <authorList>
            <consortium name="EnsemblMetazoa"/>
        </authorList>
    </citation>
    <scope>IDENTIFICATION</scope>
</reference>
<evidence type="ECO:0000313" key="3">
    <source>
        <dbReference type="Proteomes" id="UP000030765"/>
    </source>
</evidence>
<dbReference type="EMBL" id="KE524624">
    <property type="protein sequence ID" value="KFB35806.1"/>
    <property type="molecule type" value="Genomic_DNA"/>
</dbReference>
<organism evidence="1">
    <name type="scientific">Anopheles sinensis</name>
    <name type="common">Mosquito</name>
    <dbReference type="NCBI Taxonomy" id="74873"/>
    <lineage>
        <taxon>Eukaryota</taxon>
        <taxon>Metazoa</taxon>
        <taxon>Ecdysozoa</taxon>
        <taxon>Arthropoda</taxon>
        <taxon>Hexapoda</taxon>
        <taxon>Insecta</taxon>
        <taxon>Pterygota</taxon>
        <taxon>Neoptera</taxon>
        <taxon>Endopterygota</taxon>
        <taxon>Diptera</taxon>
        <taxon>Nematocera</taxon>
        <taxon>Culicoidea</taxon>
        <taxon>Culicidae</taxon>
        <taxon>Anophelinae</taxon>
        <taxon>Anopheles</taxon>
    </lineage>
</organism>
<accession>A0A084VCW2</accession>
<reference evidence="1 3" key="1">
    <citation type="journal article" date="2014" name="BMC Genomics">
        <title>Genome sequence of Anopheles sinensis provides insight into genetics basis of mosquito competence for malaria parasites.</title>
        <authorList>
            <person name="Zhou D."/>
            <person name="Zhang D."/>
            <person name="Ding G."/>
            <person name="Shi L."/>
            <person name="Hou Q."/>
            <person name="Ye Y."/>
            <person name="Xu Y."/>
            <person name="Zhou H."/>
            <person name="Xiong C."/>
            <person name="Li S."/>
            <person name="Yu J."/>
            <person name="Hong S."/>
            <person name="Yu X."/>
            <person name="Zou P."/>
            <person name="Chen C."/>
            <person name="Chang X."/>
            <person name="Wang W."/>
            <person name="Lv Y."/>
            <person name="Sun Y."/>
            <person name="Ma L."/>
            <person name="Shen B."/>
            <person name="Zhu C."/>
        </authorList>
    </citation>
    <scope>NUCLEOTIDE SEQUENCE [LARGE SCALE GENOMIC DNA]</scope>
</reference>
<proteinExistence type="predicted"/>
<dbReference type="Proteomes" id="UP000030765">
    <property type="component" value="Unassembled WGS sequence"/>
</dbReference>
<evidence type="ECO:0000313" key="2">
    <source>
        <dbReference type="EnsemblMetazoa" id="ASIC002730-PA"/>
    </source>
</evidence>
<dbReference type="VEuPathDB" id="VectorBase:ASIC002730"/>
<sequence length="86" mass="8957">MLTATIAASTWTNVNRMRLSGMQMCLHARSLARCVPEGPVERVAPSPGFANGLSVYELCIAAPIAGLGDFGVVATGYTVPGRVYSG</sequence>
<name>A0A084VCW2_ANOSI</name>
<keyword evidence="3" id="KW-1185">Reference proteome</keyword>
<dbReference type="EMBL" id="ATLV01010941">
    <property type="status" value="NOT_ANNOTATED_CDS"/>
    <property type="molecule type" value="Genomic_DNA"/>
</dbReference>
<protein>
    <submittedName>
        <fullName evidence="1 2">Uncharacterized protein</fullName>
    </submittedName>
</protein>
<evidence type="ECO:0000313" key="1">
    <source>
        <dbReference type="EMBL" id="KFB35806.1"/>
    </source>
</evidence>
<gene>
    <name evidence="1" type="ORF">ZHAS_00002730</name>
</gene>
<dbReference type="AlphaFoldDB" id="A0A084VCW2"/>
<dbReference type="EnsemblMetazoa" id="ASIC002730-RA">
    <property type="protein sequence ID" value="ASIC002730-PA"/>
    <property type="gene ID" value="ASIC002730"/>
</dbReference>